<proteinExistence type="predicted"/>
<dbReference type="PANTHER" id="PTHR47074">
    <property type="entry name" value="BNAC02G40300D PROTEIN"/>
    <property type="match status" value="1"/>
</dbReference>
<organism evidence="2 3">
    <name type="scientific">Acer saccharum</name>
    <name type="common">Sugar maple</name>
    <dbReference type="NCBI Taxonomy" id="4024"/>
    <lineage>
        <taxon>Eukaryota</taxon>
        <taxon>Viridiplantae</taxon>
        <taxon>Streptophyta</taxon>
        <taxon>Embryophyta</taxon>
        <taxon>Tracheophyta</taxon>
        <taxon>Spermatophyta</taxon>
        <taxon>Magnoliopsida</taxon>
        <taxon>eudicotyledons</taxon>
        <taxon>Gunneridae</taxon>
        <taxon>Pentapetalae</taxon>
        <taxon>rosids</taxon>
        <taxon>malvids</taxon>
        <taxon>Sapindales</taxon>
        <taxon>Sapindaceae</taxon>
        <taxon>Hippocastanoideae</taxon>
        <taxon>Acereae</taxon>
        <taxon>Acer</taxon>
    </lineage>
</organism>
<name>A0AA39SQ90_ACESA</name>
<accession>A0AA39SQ90</accession>
<dbReference type="Pfam" id="PF13456">
    <property type="entry name" value="RVT_3"/>
    <property type="match status" value="1"/>
</dbReference>
<dbReference type="PANTHER" id="PTHR47074:SF48">
    <property type="entry name" value="POLYNUCLEOTIDYL TRANSFERASE, RIBONUCLEASE H-LIKE SUPERFAMILY PROTEIN"/>
    <property type="match status" value="1"/>
</dbReference>
<sequence length="173" mass="19422">MNGRNGEEVGDSWRPPDHGMLKINCNVRVDKRRRRIGFGIIVRDDEGRVLRCWAQGYEVNYDMNCAKAMAVYKGLLVGREMGLVNYVLETDLENVIKQIMNGGNSDANHGGILDSIQILVSDVRNVGFQFVPTKANRVALTLVNEALSIKDMTVWKEDVPMCIKAPVEGERRS</sequence>
<dbReference type="InterPro" id="IPR012337">
    <property type="entry name" value="RNaseH-like_sf"/>
</dbReference>
<keyword evidence="3" id="KW-1185">Reference proteome</keyword>
<dbReference type="InterPro" id="IPR036397">
    <property type="entry name" value="RNaseH_sf"/>
</dbReference>
<reference evidence="2" key="2">
    <citation type="submission" date="2023-06" db="EMBL/GenBank/DDBJ databases">
        <authorList>
            <person name="Swenson N.G."/>
            <person name="Wegrzyn J.L."/>
            <person name="Mcevoy S.L."/>
        </authorList>
    </citation>
    <scope>NUCLEOTIDE SEQUENCE</scope>
    <source>
        <strain evidence="2">NS2018</strain>
        <tissue evidence="2">Leaf</tissue>
    </source>
</reference>
<dbReference type="InterPro" id="IPR052929">
    <property type="entry name" value="RNase_H-like_EbsB-rel"/>
</dbReference>
<evidence type="ECO:0000313" key="2">
    <source>
        <dbReference type="EMBL" id="KAK0594798.1"/>
    </source>
</evidence>
<dbReference type="EMBL" id="JAUESC010000004">
    <property type="protein sequence ID" value="KAK0594798.1"/>
    <property type="molecule type" value="Genomic_DNA"/>
</dbReference>
<gene>
    <name evidence="2" type="ORF">LWI29_000658</name>
</gene>
<protein>
    <recommendedName>
        <fullName evidence="1">RNase H type-1 domain-containing protein</fullName>
    </recommendedName>
</protein>
<dbReference type="Proteomes" id="UP001168877">
    <property type="component" value="Unassembled WGS sequence"/>
</dbReference>
<dbReference type="InterPro" id="IPR002156">
    <property type="entry name" value="RNaseH_domain"/>
</dbReference>
<feature type="domain" description="RNase H type-1" evidence="1">
    <location>
        <begin position="24"/>
        <end position="146"/>
    </location>
</feature>
<dbReference type="InterPro" id="IPR044730">
    <property type="entry name" value="RNase_H-like_dom_plant"/>
</dbReference>
<dbReference type="CDD" id="cd06222">
    <property type="entry name" value="RNase_H_like"/>
    <property type="match status" value="1"/>
</dbReference>
<dbReference type="Gene3D" id="3.30.420.10">
    <property type="entry name" value="Ribonuclease H-like superfamily/Ribonuclease H"/>
    <property type="match status" value="1"/>
</dbReference>
<dbReference type="AlphaFoldDB" id="A0AA39SQ90"/>
<evidence type="ECO:0000313" key="3">
    <source>
        <dbReference type="Proteomes" id="UP001168877"/>
    </source>
</evidence>
<comment type="caution">
    <text evidence="2">The sequence shown here is derived from an EMBL/GenBank/DDBJ whole genome shotgun (WGS) entry which is preliminary data.</text>
</comment>
<evidence type="ECO:0000259" key="1">
    <source>
        <dbReference type="Pfam" id="PF13456"/>
    </source>
</evidence>
<dbReference type="SUPFAM" id="SSF53098">
    <property type="entry name" value="Ribonuclease H-like"/>
    <property type="match status" value="1"/>
</dbReference>
<reference evidence="2" key="1">
    <citation type="journal article" date="2022" name="Plant J.">
        <title>Strategies of tolerance reflected in two North American maple genomes.</title>
        <authorList>
            <person name="McEvoy S.L."/>
            <person name="Sezen U.U."/>
            <person name="Trouern-Trend A."/>
            <person name="McMahon S.M."/>
            <person name="Schaberg P.G."/>
            <person name="Yang J."/>
            <person name="Wegrzyn J.L."/>
            <person name="Swenson N.G."/>
        </authorList>
    </citation>
    <scope>NUCLEOTIDE SEQUENCE</scope>
    <source>
        <strain evidence="2">NS2018</strain>
    </source>
</reference>
<dbReference type="GO" id="GO:0003676">
    <property type="term" value="F:nucleic acid binding"/>
    <property type="evidence" value="ECO:0007669"/>
    <property type="project" value="InterPro"/>
</dbReference>
<dbReference type="GO" id="GO:0004523">
    <property type="term" value="F:RNA-DNA hybrid ribonuclease activity"/>
    <property type="evidence" value="ECO:0007669"/>
    <property type="project" value="InterPro"/>
</dbReference>